<feature type="compositionally biased region" description="Polar residues" evidence="1">
    <location>
        <begin position="328"/>
        <end position="349"/>
    </location>
</feature>
<evidence type="ECO:0000256" key="1">
    <source>
        <dbReference type="SAM" id="MobiDB-lite"/>
    </source>
</evidence>
<keyword evidence="3" id="KW-1185">Reference proteome</keyword>
<feature type="compositionally biased region" description="Acidic residues" evidence="1">
    <location>
        <begin position="994"/>
        <end position="1012"/>
    </location>
</feature>
<feature type="compositionally biased region" description="Basic and acidic residues" evidence="1">
    <location>
        <begin position="154"/>
        <end position="163"/>
    </location>
</feature>
<feature type="region of interest" description="Disordered" evidence="1">
    <location>
        <begin position="154"/>
        <end position="243"/>
    </location>
</feature>
<comment type="caution">
    <text evidence="2">The sequence shown here is derived from an EMBL/GenBank/DDBJ whole genome shotgun (WGS) entry which is preliminary data.</text>
</comment>
<feature type="compositionally biased region" description="Low complexity" evidence="1">
    <location>
        <begin position="794"/>
        <end position="807"/>
    </location>
</feature>
<feature type="compositionally biased region" description="Low complexity" evidence="1">
    <location>
        <begin position="691"/>
        <end position="705"/>
    </location>
</feature>
<name>A0A9W7XHA6_9FUNG</name>
<dbReference type="PROSITE" id="PS50096">
    <property type="entry name" value="IQ"/>
    <property type="match status" value="1"/>
</dbReference>
<feature type="region of interest" description="Disordered" evidence="1">
    <location>
        <begin position="559"/>
        <end position="580"/>
    </location>
</feature>
<feature type="compositionally biased region" description="Polar residues" evidence="1">
    <location>
        <begin position="896"/>
        <end position="913"/>
    </location>
</feature>
<sequence length="1039" mass="115002">MSAAISSAADQLSSGHQVYAESVHSSSVTTINSAYDTDGGLSSVLDEEDEVFFGPLSMVELASMKKRNSQRRSTQVITLTPLIEEETLETHSQKFSGNGSQAVPTLQSSVYAAIRIQKLCRGYLARKEYSKRIRDMRFLELRGSACVQRRRTLRERNEQRAEEPVVTSTQAHESQNRIQSMQILSEQPQQHPQAAVAVQMSSSSPKKEQESPVRRGRSIRTWFQRQPSTPRSANADSSPHKNNALKPINILRAPLDSAAPSLINKASIPFSPTQQPLSATAAMQQSNEAATTPITPSHPPLVTSKLTSIFKSSLGSLLSRSPMRPSHHYSSSDTLHATPSASSLPVPQYTGAASSSHIMITRQQSSRITATPATAYIGVDQKHQLQQQPELQSRTKRADSIRSTLVLQPMPVMVRQASAPAMRQNYMQIDNAYSANSAVARESDEDTDEDMGIAAMVTKMATPEQQPATIKDHDDASDNETTTSDEMQIENAANQLSSDYQLVEQNDVQIEQKPKEEEKEEEELLQEDVSMVDCSSSIVNAETMSFVSCSETFASSAYETVPSREGSVYEDEQKEREREKTEAALRLSLRLSADATSFANFRLSTIFAREPENNMGTLTEDAEDGQNEEQQQQNQTESDKQQQQQQQDQKQSSSTDTVSSFSNENYEDNENPAHARLRSLRSRQLNKPAESKPASATTETESSSSGRRFRATQTAARPDSGSSKKKPITKMGPLQLDRLTKLNTRRNSTYMTCRIERYTVNKEGSRPPSPSLLMQLRAQERREWLGIDHHSIYSSSDNNSDSNSDNTSDGDDDDAEHDLPNGEIALEDIVFETRPLTPLLLTSEDEGDYDGEGEIESGEGHLEDGRDGIAVQQVSVDPGTSDIKRKSVELSAPLHPSSSCNPGAALSSISGNTRSKKQCRRPKVQWGSRSILKTPYLIGHSPKPARPSKPILTNSVEDEVEEPSPKPVTTGRRLGPHQNSLKIVRVSCIKYPDASDDEDDEEEEDEQEEGDDESKGDNKDDDDDAEYIPKKSIRNSRKK</sequence>
<feature type="region of interest" description="Disordered" evidence="1">
    <location>
        <begin position="612"/>
        <end position="672"/>
    </location>
</feature>
<dbReference type="EMBL" id="JANBOH010000158">
    <property type="protein sequence ID" value="KAJ1644548.1"/>
    <property type="molecule type" value="Genomic_DNA"/>
</dbReference>
<organism evidence="2 3">
    <name type="scientific">Coemansia asiatica</name>
    <dbReference type="NCBI Taxonomy" id="1052880"/>
    <lineage>
        <taxon>Eukaryota</taxon>
        <taxon>Fungi</taxon>
        <taxon>Fungi incertae sedis</taxon>
        <taxon>Zoopagomycota</taxon>
        <taxon>Kickxellomycotina</taxon>
        <taxon>Kickxellomycetes</taxon>
        <taxon>Kickxellales</taxon>
        <taxon>Kickxellaceae</taxon>
        <taxon>Coemansia</taxon>
    </lineage>
</organism>
<feature type="compositionally biased region" description="Basic residues" evidence="1">
    <location>
        <begin position="914"/>
        <end position="923"/>
    </location>
</feature>
<feature type="region of interest" description="Disordered" evidence="1">
    <location>
        <begin position="892"/>
        <end position="1039"/>
    </location>
</feature>
<accession>A0A9W7XHA6</accession>
<feature type="compositionally biased region" description="Polar residues" evidence="1">
    <location>
        <begin position="273"/>
        <end position="295"/>
    </location>
</feature>
<feature type="compositionally biased region" description="Polar residues" evidence="1">
    <location>
        <begin position="221"/>
        <end position="241"/>
    </location>
</feature>
<feature type="region of interest" description="Disordered" evidence="1">
    <location>
        <begin position="792"/>
        <end position="819"/>
    </location>
</feature>
<feature type="compositionally biased region" description="Acidic residues" evidence="1">
    <location>
        <begin position="843"/>
        <end position="857"/>
    </location>
</feature>
<feature type="region of interest" description="Disordered" evidence="1">
    <location>
        <begin position="317"/>
        <end position="349"/>
    </location>
</feature>
<evidence type="ECO:0000313" key="3">
    <source>
        <dbReference type="Proteomes" id="UP001145021"/>
    </source>
</evidence>
<dbReference type="Pfam" id="PF00612">
    <property type="entry name" value="IQ"/>
    <property type="match status" value="1"/>
</dbReference>
<feature type="compositionally biased region" description="Basic and acidic residues" evidence="1">
    <location>
        <begin position="571"/>
        <end position="580"/>
    </location>
</feature>
<feature type="compositionally biased region" description="Low complexity" evidence="1">
    <location>
        <begin position="187"/>
        <end position="204"/>
    </location>
</feature>
<reference evidence="2" key="1">
    <citation type="submission" date="2022-07" db="EMBL/GenBank/DDBJ databases">
        <title>Phylogenomic reconstructions and comparative analyses of Kickxellomycotina fungi.</title>
        <authorList>
            <person name="Reynolds N.K."/>
            <person name="Stajich J.E."/>
            <person name="Barry K."/>
            <person name="Grigoriev I.V."/>
            <person name="Crous P."/>
            <person name="Smith M.E."/>
        </authorList>
    </citation>
    <scope>NUCLEOTIDE SEQUENCE</scope>
    <source>
        <strain evidence="2">NBRC 105413</strain>
    </source>
</reference>
<feature type="region of interest" description="Disordered" evidence="1">
    <location>
        <begin position="273"/>
        <end position="302"/>
    </location>
</feature>
<gene>
    <name evidence="2" type="ORF">LPJ64_003794</name>
</gene>
<feature type="region of interest" description="Disordered" evidence="1">
    <location>
        <begin position="684"/>
        <end position="745"/>
    </location>
</feature>
<dbReference type="Proteomes" id="UP001145021">
    <property type="component" value="Unassembled WGS sequence"/>
</dbReference>
<dbReference type="AlphaFoldDB" id="A0A9W7XHA6"/>
<evidence type="ECO:0000313" key="2">
    <source>
        <dbReference type="EMBL" id="KAJ1644548.1"/>
    </source>
</evidence>
<dbReference type="InterPro" id="IPR000048">
    <property type="entry name" value="IQ_motif_EF-hand-BS"/>
</dbReference>
<feature type="region of interest" description="Disordered" evidence="1">
    <location>
        <begin position="460"/>
        <end position="484"/>
    </location>
</feature>
<feature type="compositionally biased region" description="Low complexity" evidence="1">
    <location>
        <begin position="628"/>
        <end position="657"/>
    </location>
</feature>
<proteinExistence type="predicted"/>
<feature type="region of interest" description="Disordered" evidence="1">
    <location>
        <begin position="840"/>
        <end position="866"/>
    </location>
</feature>
<protein>
    <submittedName>
        <fullName evidence="2">Uncharacterized protein</fullName>
    </submittedName>
</protein>
<feature type="compositionally biased region" description="Polar residues" evidence="1">
    <location>
        <begin position="166"/>
        <end position="186"/>
    </location>
</feature>